<keyword evidence="3" id="KW-1185">Reference proteome</keyword>
<organism evidence="2 3">
    <name type="scientific">Croceimicrobium hydrocarbonivorans</name>
    <dbReference type="NCBI Taxonomy" id="2761580"/>
    <lineage>
        <taxon>Bacteria</taxon>
        <taxon>Pseudomonadati</taxon>
        <taxon>Bacteroidota</taxon>
        <taxon>Flavobacteriia</taxon>
        <taxon>Flavobacteriales</taxon>
        <taxon>Owenweeksiaceae</taxon>
        <taxon>Croceimicrobium</taxon>
    </lineage>
</organism>
<dbReference type="RefSeq" id="WP_210759203.1">
    <property type="nucleotide sequence ID" value="NZ_CP060139.1"/>
</dbReference>
<protein>
    <recommendedName>
        <fullName evidence="1">DUF5777 domain-containing protein</fullName>
    </recommendedName>
</protein>
<dbReference type="Pfam" id="PF19089">
    <property type="entry name" value="DUF5777"/>
    <property type="match status" value="1"/>
</dbReference>
<dbReference type="AlphaFoldDB" id="A0A7H0VG28"/>
<dbReference type="Proteomes" id="UP000516305">
    <property type="component" value="Chromosome"/>
</dbReference>
<evidence type="ECO:0000259" key="1">
    <source>
        <dbReference type="Pfam" id="PF19089"/>
    </source>
</evidence>
<dbReference type="InterPro" id="IPR045916">
    <property type="entry name" value="DUF5777"/>
</dbReference>
<reference evidence="2 3" key="1">
    <citation type="submission" date="2020-08" db="EMBL/GenBank/DDBJ databases">
        <title>Croceimicrobium hydrocarbonivorans gen. nov., sp. nov., a novel marine bacterium isolated from a bacterial consortium that degrades polyethylene terephthalate.</title>
        <authorList>
            <person name="Liu R."/>
        </authorList>
    </citation>
    <scope>NUCLEOTIDE SEQUENCE [LARGE SCALE GENOMIC DNA]</scope>
    <source>
        <strain evidence="2 3">A20-9</strain>
    </source>
</reference>
<evidence type="ECO:0000313" key="2">
    <source>
        <dbReference type="EMBL" id="QNR24676.1"/>
    </source>
</evidence>
<evidence type="ECO:0000313" key="3">
    <source>
        <dbReference type="Proteomes" id="UP000516305"/>
    </source>
</evidence>
<gene>
    <name evidence="2" type="ORF">H4K34_02195</name>
</gene>
<sequence>MLKRFLVLAAFAPLSLWSQEDLMAELEQADANKTEYAFATWKGTKVVNLQTNELPGKGVLQYTILHRFGAFNDDFFYNFMGLDNAQVRLTLDYSPTSWLNVGLGHTGFRKTYDVFAKYRLLRQSKGARNMPVSVTGFSSAYYSANRVDDGVDRTFGRRMSYVHELVIARKFSQKFSAQIVPTLIHSNLTNRAADNNTQIAVGIAARYKITPMHAITVEYVPVLNPNQYPDLSADPLALPMNVPFSNFTNALSLGIDIETGGHVFQLFVTNARGVAEPYAFTQTDGSWLDGDLHFGFNISRVFTVSN</sequence>
<accession>A0A7H0VG28</accession>
<feature type="domain" description="DUF5777" evidence="1">
    <location>
        <begin position="42"/>
        <end position="302"/>
    </location>
</feature>
<dbReference type="KEGG" id="chyd:H4K34_02195"/>
<dbReference type="EMBL" id="CP060139">
    <property type="protein sequence ID" value="QNR24676.1"/>
    <property type="molecule type" value="Genomic_DNA"/>
</dbReference>
<proteinExistence type="predicted"/>
<name>A0A7H0VG28_9FLAO</name>